<feature type="binding site" evidence="6">
    <location>
        <position position="106"/>
    </location>
    <ligand>
        <name>substrate</name>
    </ligand>
</feature>
<feature type="binding site" evidence="6">
    <location>
        <position position="86"/>
    </location>
    <ligand>
        <name>substrate</name>
    </ligand>
</feature>
<dbReference type="Proteomes" id="UP001236723">
    <property type="component" value="Unassembled WGS sequence"/>
</dbReference>
<comment type="catalytic activity">
    <reaction evidence="6">
        <text>D-ribose 5-phosphate + uracil = psi-UMP + H2O</text>
        <dbReference type="Rhea" id="RHEA:18337"/>
        <dbReference type="ChEBI" id="CHEBI:15377"/>
        <dbReference type="ChEBI" id="CHEBI:17568"/>
        <dbReference type="ChEBI" id="CHEBI:58380"/>
        <dbReference type="ChEBI" id="CHEBI:78346"/>
        <dbReference type="EC" id="4.2.1.70"/>
    </reaction>
</comment>
<name>A0ABU0DSI7_9BACI</name>
<comment type="subunit">
    <text evidence="6">Homotrimer.</text>
</comment>
<comment type="similarity">
    <text evidence="6">Belongs to the pseudouridine-5'-phosphate glycosidase family.</text>
</comment>
<organism evidence="7 8">
    <name type="scientific">Alkalibacillus filiformis</name>
    <dbReference type="NCBI Taxonomy" id="200990"/>
    <lineage>
        <taxon>Bacteria</taxon>
        <taxon>Bacillati</taxon>
        <taxon>Bacillota</taxon>
        <taxon>Bacilli</taxon>
        <taxon>Bacillales</taxon>
        <taxon>Bacillaceae</taxon>
        <taxon>Alkalibacillus</taxon>
    </lineage>
</organism>
<feature type="active site" description="Proton donor" evidence="6">
    <location>
        <position position="25"/>
    </location>
</feature>
<sequence>MEQFLSYTKEVQEAIQNNQPVVALESTIISHGLPYPQNLEMARKVETIIREQGAVPATIGIMDGQIKIGLTEEELNVFATSENVHKVSRRDFAHVIAQKELGATTVAGTMIAAELAGIKVFATGGIGGVHREGEITWDVSADLTELAQTNVAVVCAGAKSILDISRTLEYLETHGVPVIGYKTNTFPSFYSRVSEFGVDYQIDEPDTVAKSLKTKWELGLEGGAIIANPVPEHAALNYDEIEHIIQEAITEAKDHNITGKEVTPFILDKVKTLTDGQSLETNLALVYHNAEVAGQVAKAYQDQI</sequence>
<keyword evidence="8" id="KW-1185">Reference proteome</keyword>
<feature type="binding site" evidence="6">
    <location>
        <position position="138"/>
    </location>
    <ligand>
        <name>Mn(2+)</name>
        <dbReference type="ChEBI" id="CHEBI:29035"/>
    </ligand>
</feature>
<feature type="binding site" evidence="6">
    <location>
        <begin position="140"/>
        <end position="142"/>
    </location>
    <ligand>
        <name>substrate</name>
    </ligand>
</feature>
<evidence type="ECO:0000256" key="3">
    <source>
        <dbReference type="ARBA" id="ARBA00023211"/>
    </source>
</evidence>
<evidence type="ECO:0000256" key="4">
    <source>
        <dbReference type="ARBA" id="ARBA00023239"/>
    </source>
</evidence>
<evidence type="ECO:0000313" key="7">
    <source>
        <dbReference type="EMBL" id="MDQ0351423.1"/>
    </source>
</evidence>
<gene>
    <name evidence="6" type="primary">psuG</name>
    <name evidence="7" type="ORF">J2R98_001237</name>
</gene>
<keyword evidence="4 6" id="KW-0456">Lyase</keyword>
<reference evidence="7 8" key="1">
    <citation type="submission" date="2023-07" db="EMBL/GenBank/DDBJ databases">
        <title>Genomic Encyclopedia of Type Strains, Phase IV (KMG-IV): sequencing the most valuable type-strain genomes for metagenomic binning, comparative biology and taxonomic classification.</title>
        <authorList>
            <person name="Goeker M."/>
        </authorList>
    </citation>
    <scope>NUCLEOTIDE SEQUENCE [LARGE SCALE GENOMIC DNA]</scope>
    <source>
        <strain evidence="7 8">DSM 15448</strain>
    </source>
</reference>
<comment type="function">
    <text evidence="6">Catalyzes the reversible cleavage of pseudouridine 5'-phosphate (PsiMP) to ribose 5-phosphate and uracil. Functions biologically in the cleavage direction, as part of a pseudouridine degradation pathway.</text>
</comment>
<dbReference type="Pfam" id="PF04227">
    <property type="entry name" value="Indigoidine_A"/>
    <property type="match status" value="1"/>
</dbReference>
<comment type="caution">
    <text evidence="7">The sequence shown here is derived from an EMBL/GenBank/DDBJ whole genome shotgun (WGS) entry which is preliminary data.</text>
</comment>
<protein>
    <recommendedName>
        <fullName evidence="6">Pseudouridine-5'-phosphate glycosidase</fullName>
        <shortName evidence="6">PsiMP glycosidase</shortName>
        <ecNumber evidence="6">4.2.1.70</ecNumber>
    </recommendedName>
</protein>
<proteinExistence type="inferred from homology"/>
<dbReference type="PANTHER" id="PTHR42909">
    <property type="entry name" value="ZGC:136858"/>
    <property type="match status" value="1"/>
</dbReference>
<keyword evidence="3 6" id="KW-0464">Manganese</keyword>
<dbReference type="EC" id="4.2.1.70" evidence="6"/>
<dbReference type="HAMAP" id="MF_01876">
    <property type="entry name" value="PsiMP_glycosidase"/>
    <property type="match status" value="1"/>
</dbReference>
<evidence type="ECO:0000256" key="6">
    <source>
        <dbReference type="HAMAP-Rule" id="MF_01876"/>
    </source>
</evidence>
<accession>A0ABU0DSI7</accession>
<dbReference type="InterPro" id="IPR007342">
    <property type="entry name" value="PsuG"/>
</dbReference>
<comment type="cofactor">
    <cofactor evidence="6">
        <name>Mn(2+)</name>
        <dbReference type="ChEBI" id="CHEBI:29035"/>
    </cofactor>
    <text evidence="6">Binds 1 Mn(2+) ion per subunit.</text>
</comment>
<keyword evidence="1 6" id="KW-0479">Metal-binding</keyword>
<dbReference type="EMBL" id="JAUSUP010000002">
    <property type="protein sequence ID" value="MDQ0351423.1"/>
    <property type="molecule type" value="Genomic_DNA"/>
</dbReference>
<keyword evidence="2 6" id="KW-0378">Hydrolase</keyword>
<evidence type="ECO:0000256" key="1">
    <source>
        <dbReference type="ARBA" id="ARBA00022723"/>
    </source>
</evidence>
<dbReference type="PANTHER" id="PTHR42909:SF1">
    <property type="entry name" value="CARBOHYDRATE KINASE PFKB DOMAIN-CONTAINING PROTEIN"/>
    <property type="match status" value="1"/>
</dbReference>
<keyword evidence="5 6" id="KW-0326">Glycosidase</keyword>
<evidence type="ECO:0000256" key="2">
    <source>
        <dbReference type="ARBA" id="ARBA00022801"/>
    </source>
</evidence>
<evidence type="ECO:0000256" key="5">
    <source>
        <dbReference type="ARBA" id="ARBA00023295"/>
    </source>
</evidence>
<dbReference type="RefSeq" id="WP_307067140.1">
    <property type="nucleotide sequence ID" value="NZ_JAUSUP010000002.1"/>
</dbReference>
<dbReference type="InterPro" id="IPR022830">
    <property type="entry name" value="Indigdn_synthA-like"/>
</dbReference>
<dbReference type="SUPFAM" id="SSF110581">
    <property type="entry name" value="Indigoidine synthase A-like"/>
    <property type="match status" value="1"/>
</dbReference>
<dbReference type="Gene3D" id="3.40.1790.10">
    <property type="entry name" value="Indigoidine synthase domain"/>
    <property type="match status" value="1"/>
</dbReference>
<evidence type="ECO:0000313" key="8">
    <source>
        <dbReference type="Proteomes" id="UP001236723"/>
    </source>
</evidence>
<dbReference type="GO" id="GO:0016798">
    <property type="term" value="F:hydrolase activity, acting on glycosyl bonds"/>
    <property type="evidence" value="ECO:0007669"/>
    <property type="project" value="UniProtKB-KW"/>
</dbReference>
<feature type="active site" description="Nucleophile" evidence="6">
    <location>
        <position position="159"/>
    </location>
</feature>